<dbReference type="PROSITE" id="PS00211">
    <property type="entry name" value="ABC_TRANSPORTER_1"/>
    <property type="match status" value="1"/>
</dbReference>
<sequence>MEVFLPLIGAGALWADVRPAVRRVSSLLAAPATPPRAAVEVEIDLTAGKQTAIVGPSGAGKSTLLAAIAHRRPSARGAMADAHIFTASIRDNLSFAGNDLEGAARLVQIDSWIRSLPDGWDTRISAETISGGQRQRLVLARALVGYSPVLLLDEPAEGLEPAQGEKILADVLEATWDRAVVQVTHRLSGLESFDDIVVLEAGKVIQRGSHATLVAEPGYYRDSWEAERLITLAH</sequence>
<dbReference type="InterPro" id="IPR003593">
    <property type="entry name" value="AAA+_ATPase"/>
</dbReference>
<evidence type="ECO:0000256" key="2">
    <source>
        <dbReference type="ARBA" id="ARBA00022840"/>
    </source>
</evidence>
<evidence type="ECO:0000259" key="3">
    <source>
        <dbReference type="PROSITE" id="PS50893"/>
    </source>
</evidence>
<dbReference type="Gene3D" id="3.40.50.300">
    <property type="entry name" value="P-loop containing nucleotide triphosphate hydrolases"/>
    <property type="match status" value="1"/>
</dbReference>
<accession>A0ABS4T9Z2</accession>
<dbReference type="InterPro" id="IPR039421">
    <property type="entry name" value="Type_1_exporter"/>
</dbReference>
<evidence type="ECO:0000313" key="4">
    <source>
        <dbReference type="EMBL" id="MBP2320769.1"/>
    </source>
</evidence>
<dbReference type="InterPro" id="IPR027417">
    <property type="entry name" value="P-loop_NTPase"/>
</dbReference>
<dbReference type="Proteomes" id="UP001519332">
    <property type="component" value="Unassembled WGS sequence"/>
</dbReference>
<keyword evidence="2" id="KW-0067">ATP-binding</keyword>
<feature type="domain" description="ABC transporter" evidence="3">
    <location>
        <begin position="22"/>
        <end position="226"/>
    </location>
</feature>
<dbReference type="Pfam" id="PF00005">
    <property type="entry name" value="ABC_tran"/>
    <property type="match status" value="1"/>
</dbReference>
<reference evidence="4 5" key="1">
    <citation type="submission" date="2021-03" db="EMBL/GenBank/DDBJ databases">
        <title>Sequencing the genomes of 1000 actinobacteria strains.</title>
        <authorList>
            <person name="Klenk H.-P."/>
        </authorList>
    </citation>
    <scope>NUCLEOTIDE SEQUENCE [LARGE SCALE GENOMIC DNA]</scope>
    <source>
        <strain evidence="4 5">DSM 46670</strain>
    </source>
</reference>
<evidence type="ECO:0000313" key="5">
    <source>
        <dbReference type="Proteomes" id="UP001519332"/>
    </source>
</evidence>
<dbReference type="PROSITE" id="PS50893">
    <property type="entry name" value="ABC_TRANSPORTER_2"/>
    <property type="match status" value="1"/>
</dbReference>
<dbReference type="InterPro" id="IPR003439">
    <property type="entry name" value="ABC_transporter-like_ATP-bd"/>
</dbReference>
<name>A0ABS4T9Z2_9PSEU</name>
<dbReference type="InterPro" id="IPR017871">
    <property type="entry name" value="ABC_transporter-like_CS"/>
</dbReference>
<organism evidence="4 5">
    <name type="scientific">Kibdelosporangium banguiense</name>
    <dbReference type="NCBI Taxonomy" id="1365924"/>
    <lineage>
        <taxon>Bacteria</taxon>
        <taxon>Bacillati</taxon>
        <taxon>Actinomycetota</taxon>
        <taxon>Actinomycetes</taxon>
        <taxon>Pseudonocardiales</taxon>
        <taxon>Pseudonocardiaceae</taxon>
        <taxon>Kibdelosporangium</taxon>
    </lineage>
</organism>
<comment type="caution">
    <text evidence="4">The sequence shown here is derived from an EMBL/GenBank/DDBJ whole genome shotgun (WGS) entry which is preliminary data.</text>
</comment>
<proteinExistence type="predicted"/>
<dbReference type="RefSeq" id="WP_209635220.1">
    <property type="nucleotide sequence ID" value="NZ_JAGINW010000001.1"/>
</dbReference>
<keyword evidence="5" id="KW-1185">Reference proteome</keyword>
<dbReference type="EMBL" id="JAGINW010000001">
    <property type="protein sequence ID" value="MBP2320769.1"/>
    <property type="molecule type" value="Genomic_DNA"/>
</dbReference>
<dbReference type="SUPFAM" id="SSF52540">
    <property type="entry name" value="P-loop containing nucleoside triphosphate hydrolases"/>
    <property type="match status" value="1"/>
</dbReference>
<protein>
    <submittedName>
        <fullName evidence="4">ABC-type multidrug transport system fused ATPase/permease subunit</fullName>
    </submittedName>
</protein>
<evidence type="ECO:0000256" key="1">
    <source>
        <dbReference type="ARBA" id="ARBA00022741"/>
    </source>
</evidence>
<dbReference type="SMART" id="SM00382">
    <property type="entry name" value="AAA"/>
    <property type="match status" value="1"/>
</dbReference>
<dbReference type="PANTHER" id="PTHR43394">
    <property type="entry name" value="ATP-DEPENDENT PERMEASE MDL1, MITOCHONDRIAL"/>
    <property type="match status" value="1"/>
</dbReference>
<gene>
    <name evidence="4" type="ORF">JOF56_001154</name>
</gene>
<dbReference type="PANTHER" id="PTHR43394:SF1">
    <property type="entry name" value="ATP-BINDING CASSETTE SUB-FAMILY B MEMBER 10, MITOCHONDRIAL"/>
    <property type="match status" value="1"/>
</dbReference>
<keyword evidence="1" id="KW-0547">Nucleotide-binding</keyword>